<dbReference type="GO" id="GO:0008233">
    <property type="term" value="F:peptidase activity"/>
    <property type="evidence" value="ECO:0007669"/>
    <property type="project" value="UniProtKB-KW"/>
</dbReference>
<dbReference type="AlphaFoldDB" id="A0A8S1MRN1"/>
<evidence type="ECO:0000256" key="2">
    <source>
        <dbReference type="ARBA" id="ARBA00022723"/>
    </source>
</evidence>
<sequence length="498" mass="56460">MTTYKIISIQRGILQQHLYQTFFHKVNQQKREFQVLFMNQIHFFTIQFIEYFTRDQILPSLADFVRIPNLSPQFDPQWQDNGLLDKASNHIVSWIEQQKIPNCKVEMLSIQGAPKAIHVSIKAQNPITVFYYGHYDKQPHFPGWRDGFGPTIPVIEGHRMFGRGVADDGYAPYAAIAALQTLLSQGLEHPTIEMLFEGEEESGSNFLMQYFDLLELKRVDIMVALDSGSGDYERLWLTSSLRGSMKIDLCVKVLESPINTDDVGNVPQALNIIRVLLNRLEDPVTGQVHKSLQTIIPADRYEECLQSADLVQIEFSRQCDKMESCRVKQYINRNWKPAVSYIGQDGFPSTRKMIDQIIPELIIRLSIRLPPNKCAKEAANFVKQLLEKDPPFNANVTANIIAAGSGLNLKSFSPKLKDILNTASKLFFNGNESRVFHEGASIPFLNQLNQRSPQAEFLVLGVLGPDSNAHGANEMLDLNYMKGLIGCLAYTMNQFIKS</sequence>
<protein>
    <recommendedName>
        <fullName evidence="6">Peptidase M20 dimerisation domain-containing protein</fullName>
    </recommendedName>
</protein>
<dbReference type="PANTHER" id="PTHR43270">
    <property type="entry name" value="BETA-ALA-HIS DIPEPTIDASE"/>
    <property type="match status" value="1"/>
</dbReference>
<dbReference type="InterPro" id="IPR051458">
    <property type="entry name" value="Cyt/Met_Dipeptidase"/>
</dbReference>
<dbReference type="GO" id="GO:0006508">
    <property type="term" value="P:proteolysis"/>
    <property type="evidence" value="ECO:0007669"/>
    <property type="project" value="UniProtKB-KW"/>
</dbReference>
<reference evidence="4" key="1">
    <citation type="submission" date="2021-01" db="EMBL/GenBank/DDBJ databases">
        <authorList>
            <consortium name="Genoscope - CEA"/>
            <person name="William W."/>
        </authorList>
    </citation>
    <scope>NUCLEOTIDE SEQUENCE</scope>
</reference>
<dbReference type="PANTHER" id="PTHR43270:SF4">
    <property type="entry name" value="CARNOSINE DIPEPTIDASE 2, ISOFORM A"/>
    <property type="match status" value="1"/>
</dbReference>
<comment type="caution">
    <text evidence="4">The sequence shown here is derived from an EMBL/GenBank/DDBJ whole genome shotgun (WGS) entry which is preliminary data.</text>
</comment>
<evidence type="ECO:0000313" key="5">
    <source>
        <dbReference type="Proteomes" id="UP000688137"/>
    </source>
</evidence>
<evidence type="ECO:0000313" key="4">
    <source>
        <dbReference type="EMBL" id="CAD8079395.1"/>
    </source>
</evidence>
<dbReference type="EMBL" id="CAJJDM010000063">
    <property type="protein sequence ID" value="CAD8079395.1"/>
    <property type="molecule type" value="Genomic_DNA"/>
</dbReference>
<keyword evidence="1" id="KW-0645">Protease</keyword>
<proteinExistence type="predicted"/>
<dbReference type="GO" id="GO:0046872">
    <property type="term" value="F:metal ion binding"/>
    <property type="evidence" value="ECO:0007669"/>
    <property type="project" value="UniProtKB-KW"/>
</dbReference>
<accession>A0A8S1MRN1</accession>
<organism evidence="4 5">
    <name type="scientific">Paramecium primaurelia</name>
    <dbReference type="NCBI Taxonomy" id="5886"/>
    <lineage>
        <taxon>Eukaryota</taxon>
        <taxon>Sar</taxon>
        <taxon>Alveolata</taxon>
        <taxon>Ciliophora</taxon>
        <taxon>Intramacronucleata</taxon>
        <taxon>Oligohymenophorea</taxon>
        <taxon>Peniculida</taxon>
        <taxon>Parameciidae</taxon>
        <taxon>Paramecium</taxon>
    </lineage>
</organism>
<dbReference type="InterPro" id="IPR002933">
    <property type="entry name" value="Peptidase_M20"/>
</dbReference>
<dbReference type="Proteomes" id="UP000688137">
    <property type="component" value="Unassembled WGS sequence"/>
</dbReference>
<keyword evidence="2" id="KW-0479">Metal-binding</keyword>
<evidence type="ECO:0000256" key="3">
    <source>
        <dbReference type="ARBA" id="ARBA00022801"/>
    </source>
</evidence>
<gene>
    <name evidence="4" type="ORF">PPRIM_AZ9-3.1.T0620001</name>
</gene>
<keyword evidence="3" id="KW-0378">Hydrolase</keyword>
<name>A0A8S1MRN1_PARPR</name>
<evidence type="ECO:0008006" key="6">
    <source>
        <dbReference type="Google" id="ProtNLM"/>
    </source>
</evidence>
<dbReference type="OMA" id="ADRYEEC"/>
<evidence type="ECO:0000256" key="1">
    <source>
        <dbReference type="ARBA" id="ARBA00022670"/>
    </source>
</evidence>
<keyword evidence="5" id="KW-1185">Reference proteome</keyword>
<dbReference type="Pfam" id="PF01546">
    <property type="entry name" value="Peptidase_M20"/>
    <property type="match status" value="1"/>
</dbReference>